<evidence type="ECO:0000313" key="2">
    <source>
        <dbReference type="Proteomes" id="UP000076858"/>
    </source>
</evidence>
<dbReference type="EMBL" id="LRGB01000443">
    <property type="protein sequence ID" value="KZS19152.1"/>
    <property type="molecule type" value="Genomic_DNA"/>
</dbReference>
<sequence>MHDGERPEVEHGNKLSQANFYPHVDHREELGWLSKLDVLYRRCYLNATRQQNTALLFLNVIQHNYECWMMCVIVHAIKISSMVT</sequence>
<accession>A0A0P6B3D9</accession>
<dbReference type="Proteomes" id="UP000076858">
    <property type="component" value="Unassembled WGS sequence"/>
</dbReference>
<name>A0A0P6B3D9_9CRUS</name>
<reference evidence="1 2" key="1">
    <citation type="submission" date="2016-03" db="EMBL/GenBank/DDBJ databases">
        <title>EvidentialGene: Evidence-directed Construction of Genes on Genomes.</title>
        <authorList>
            <person name="Gilbert D.G."/>
            <person name="Choi J.-H."/>
            <person name="Mockaitis K."/>
            <person name="Colbourne J."/>
            <person name="Pfrender M."/>
        </authorList>
    </citation>
    <scope>NUCLEOTIDE SEQUENCE [LARGE SCALE GENOMIC DNA]</scope>
    <source>
        <strain evidence="1 2">Xinb3</strain>
        <tissue evidence="1">Complete organism</tissue>
    </source>
</reference>
<keyword evidence="2" id="KW-1185">Reference proteome</keyword>
<gene>
    <name evidence="1" type="ORF">APZ42_014522</name>
</gene>
<proteinExistence type="predicted"/>
<comment type="caution">
    <text evidence="1">The sequence shown here is derived from an EMBL/GenBank/DDBJ whole genome shotgun (WGS) entry which is preliminary data.</text>
</comment>
<evidence type="ECO:0000313" key="1">
    <source>
        <dbReference type="EMBL" id="KZS19152.1"/>
    </source>
</evidence>
<dbReference type="AlphaFoldDB" id="A0A0P6B3D9"/>
<protein>
    <submittedName>
        <fullName evidence="1">Uncharacterized protein</fullName>
    </submittedName>
</protein>
<organism evidence="1 2">
    <name type="scientific">Daphnia magna</name>
    <dbReference type="NCBI Taxonomy" id="35525"/>
    <lineage>
        <taxon>Eukaryota</taxon>
        <taxon>Metazoa</taxon>
        <taxon>Ecdysozoa</taxon>
        <taxon>Arthropoda</taxon>
        <taxon>Crustacea</taxon>
        <taxon>Branchiopoda</taxon>
        <taxon>Diplostraca</taxon>
        <taxon>Cladocera</taxon>
        <taxon>Anomopoda</taxon>
        <taxon>Daphniidae</taxon>
        <taxon>Daphnia</taxon>
    </lineage>
</organism>